<evidence type="ECO:0000313" key="2">
    <source>
        <dbReference type="WBParaSite" id="PSAMB.scaffold6480size9401.g28568.t1"/>
    </source>
</evidence>
<dbReference type="Proteomes" id="UP000887566">
    <property type="component" value="Unplaced"/>
</dbReference>
<name>A0A914X4R0_9BILA</name>
<keyword evidence="1" id="KW-1185">Reference proteome</keyword>
<sequence>MQGKRKAAKRNGFDCIDEAARRDTFASAVPPLSRRGNFCLLPFGPEPVRSSLVNQVISNSSEKALLTPCLVWTLGLHAPTPLRTLRLKPSTAPGLLLAGLQAPATTPGRSLSFKRALYRSRQFCAFVLYSQRLYYRRANDKLISETPAAFVNAVNA</sequence>
<dbReference type="AlphaFoldDB" id="A0A914X4R0"/>
<organism evidence="1 2">
    <name type="scientific">Plectus sambesii</name>
    <dbReference type="NCBI Taxonomy" id="2011161"/>
    <lineage>
        <taxon>Eukaryota</taxon>
        <taxon>Metazoa</taxon>
        <taxon>Ecdysozoa</taxon>
        <taxon>Nematoda</taxon>
        <taxon>Chromadorea</taxon>
        <taxon>Plectida</taxon>
        <taxon>Plectina</taxon>
        <taxon>Plectoidea</taxon>
        <taxon>Plectidae</taxon>
        <taxon>Plectus</taxon>
    </lineage>
</organism>
<reference evidence="2" key="1">
    <citation type="submission" date="2022-11" db="UniProtKB">
        <authorList>
            <consortium name="WormBaseParasite"/>
        </authorList>
    </citation>
    <scope>IDENTIFICATION</scope>
</reference>
<accession>A0A914X4R0</accession>
<protein>
    <submittedName>
        <fullName evidence="2">Uncharacterized protein</fullName>
    </submittedName>
</protein>
<proteinExistence type="predicted"/>
<dbReference type="WBParaSite" id="PSAMB.scaffold6480size9401.g28568.t1">
    <property type="protein sequence ID" value="PSAMB.scaffold6480size9401.g28568.t1"/>
    <property type="gene ID" value="PSAMB.scaffold6480size9401.g28568"/>
</dbReference>
<evidence type="ECO:0000313" key="1">
    <source>
        <dbReference type="Proteomes" id="UP000887566"/>
    </source>
</evidence>